<keyword evidence="1" id="KW-0472">Membrane</keyword>
<proteinExistence type="predicted"/>
<reference evidence="2" key="1">
    <citation type="submission" date="2022-07" db="EMBL/GenBank/DDBJ databases">
        <title>Genome Sequence of Leucocoprinus birnbaumii.</title>
        <authorList>
            <person name="Buettner E."/>
        </authorList>
    </citation>
    <scope>NUCLEOTIDE SEQUENCE</scope>
    <source>
        <strain evidence="2">VT141</strain>
    </source>
</reference>
<protein>
    <submittedName>
        <fullName evidence="2">Uncharacterized protein</fullName>
    </submittedName>
</protein>
<feature type="transmembrane region" description="Helical" evidence="1">
    <location>
        <begin position="25"/>
        <end position="46"/>
    </location>
</feature>
<name>A0AAD5VT60_9AGAR</name>
<feature type="transmembrane region" description="Helical" evidence="1">
    <location>
        <begin position="237"/>
        <end position="254"/>
    </location>
</feature>
<feature type="transmembrane region" description="Helical" evidence="1">
    <location>
        <begin position="99"/>
        <end position="126"/>
    </location>
</feature>
<evidence type="ECO:0000313" key="3">
    <source>
        <dbReference type="Proteomes" id="UP001213000"/>
    </source>
</evidence>
<organism evidence="2 3">
    <name type="scientific">Leucocoprinus birnbaumii</name>
    <dbReference type="NCBI Taxonomy" id="56174"/>
    <lineage>
        <taxon>Eukaryota</taxon>
        <taxon>Fungi</taxon>
        <taxon>Dikarya</taxon>
        <taxon>Basidiomycota</taxon>
        <taxon>Agaricomycotina</taxon>
        <taxon>Agaricomycetes</taxon>
        <taxon>Agaricomycetidae</taxon>
        <taxon>Agaricales</taxon>
        <taxon>Agaricineae</taxon>
        <taxon>Agaricaceae</taxon>
        <taxon>Leucocoprinus</taxon>
    </lineage>
</organism>
<gene>
    <name evidence="2" type="ORF">NP233_g5278</name>
</gene>
<feature type="transmembrane region" description="Helical" evidence="1">
    <location>
        <begin position="181"/>
        <end position="206"/>
    </location>
</feature>
<accession>A0AAD5VT60</accession>
<evidence type="ECO:0000313" key="2">
    <source>
        <dbReference type="EMBL" id="KAJ3569098.1"/>
    </source>
</evidence>
<feature type="transmembrane region" description="Helical" evidence="1">
    <location>
        <begin position="58"/>
        <end position="79"/>
    </location>
</feature>
<feature type="transmembrane region" description="Helical" evidence="1">
    <location>
        <begin position="260"/>
        <end position="279"/>
    </location>
</feature>
<evidence type="ECO:0000256" key="1">
    <source>
        <dbReference type="SAM" id="Phobius"/>
    </source>
</evidence>
<dbReference type="Proteomes" id="UP001213000">
    <property type="component" value="Unassembled WGS sequence"/>
</dbReference>
<keyword evidence="3" id="KW-1185">Reference proteome</keyword>
<feature type="transmembrane region" description="Helical" evidence="1">
    <location>
        <begin position="138"/>
        <end position="161"/>
    </location>
</feature>
<sequence length="336" mass="37328">MSSSTPTRVAGGVSATPDKIVASEFAGALALGIYLCTLGFTVRWLLFSDEGWTRRKAVNWPMVGVTAYIFVATIAYSALDLKIVMDEVKLLMTDPGAVYILPMWLNICKCMFANSIALSADLVLIYRCYAVYGDNLPVIIFPCLLWFGGLVCTGLQMYLQIAHMHNPNLGPYIWAKVNMSIGPGIVLIPFWGSITVLNIYCTVMLLRRIRRAARESGPYVASGESFRFIARSITESGVVYMSTSLAHFIVWFSFNNLAVRTIGVITLPFIGIAFNLILIRAARRRTRGVNEKPIGEFTSIDFNTTRNAILTLDIRPEPKEVSDTEYGSERSTPSRF</sequence>
<keyword evidence="1" id="KW-1133">Transmembrane helix</keyword>
<dbReference type="EMBL" id="JANIEX010000307">
    <property type="protein sequence ID" value="KAJ3569098.1"/>
    <property type="molecule type" value="Genomic_DNA"/>
</dbReference>
<keyword evidence="1" id="KW-0812">Transmembrane</keyword>
<dbReference type="AlphaFoldDB" id="A0AAD5VT60"/>
<comment type="caution">
    <text evidence="2">The sequence shown here is derived from an EMBL/GenBank/DDBJ whole genome shotgun (WGS) entry which is preliminary data.</text>
</comment>